<feature type="transmembrane region" description="Helical" evidence="2">
    <location>
        <begin position="125"/>
        <end position="142"/>
    </location>
</feature>
<dbReference type="EMBL" id="JADEXP010000429">
    <property type="protein sequence ID" value="MBE9070419.1"/>
    <property type="molecule type" value="Genomic_DNA"/>
</dbReference>
<evidence type="ECO:0000256" key="1">
    <source>
        <dbReference type="ARBA" id="ARBA00007362"/>
    </source>
</evidence>
<keyword evidence="2" id="KW-0812">Transmembrane</keyword>
<feature type="transmembrane region" description="Helical" evidence="2">
    <location>
        <begin position="29"/>
        <end position="49"/>
    </location>
</feature>
<evidence type="ECO:0000256" key="2">
    <source>
        <dbReference type="SAM" id="Phobius"/>
    </source>
</evidence>
<accession>A0A929FCW3</accession>
<dbReference type="InterPro" id="IPR000620">
    <property type="entry name" value="EamA_dom"/>
</dbReference>
<evidence type="ECO:0000313" key="4">
    <source>
        <dbReference type="EMBL" id="MBE9070419.1"/>
    </source>
</evidence>
<dbReference type="Proteomes" id="UP000615026">
    <property type="component" value="Unassembled WGS sequence"/>
</dbReference>
<feature type="domain" description="EamA" evidence="3">
    <location>
        <begin position="156"/>
        <end position="286"/>
    </location>
</feature>
<feature type="transmembrane region" description="Helical" evidence="2">
    <location>
        <begin position="154"/>
        <end position="174"/>
    </location>
</feature>
<dbReference type="PANTHER" id="PTHR22911:SF79">
    <property type="entry name" value="MOBA-LIKE NTP TRANSFERASE DOMAIN-CONTAINING PROTEIN"/>
    <property type="match status" value="1"/>
</dbReference>
<proteinExistence type="inferred from homology"/>
<protein>
    <submittedName>
        <fullName evidence="4">DMT family transporter</fullName>
    </submittedName>
</protein>
<dbReference type="PANTHER" id="PTHR22911">
    <property type="entry name" value="ACYL-MALONYL CONDENSING ENZYME-RELATED"/>
    <property type="match status" value="1"/>
</dbReference>
<evidence type="ECO:0000259" key="3">
    <source>
        <dbReference type="Pfam" id="PF00892"/>
    </source>
</evidence>
<dbReference type="InterPro" id="IPR037185">
    <property type="entry name" value="EmrE-like"/>
</dbReference>
<feature type="transmembrane region" description="Helical" evidence="2">
    <location>
        <begin position="70"/>
        <end position="89"/>
    </location>
</feature>
<feature type="domain" description="EamA" evidence="3">
    <location>
        <begin position="1"/>
        <end position="141"/>
    </location>
</feature>
<organism evidence="4 5">
    <name type="scientific">Leptolyngbya cf. ectocarpi LEGE 11479</name>
    <dbReference type="NCBI Taxonomy" id="1828722"/>
    <lineage>
        <taxon>Bacteria</taxon>
        <taxon>Bacillati</taxon>
        <taxon>Cyanobacteriota</taxon>
        <taxon>Cyanophyceae</taxon>
        <taxon>Leptolyngbyales</taxon>
        <taxon>Leptolyngbyaceae</taxon>
        <taxon>Leptolyngbya group</taxon>
        <taxon>Leptolyngbya</taxon>
    </lineage>
</organism>
<keyword evidence="2" id="KW-0472">Membrane</keyword>
<dbReference type="SUPFAM" id="SSF103481">
    <property type="entry name" value="Multidrug resistance efflux transporter EmrE"/>
    <property type="match status" value="2"/>
</dbReference>
<feature type="transmembrane region" description="Helical" evidence="2">
    <location>
        <begin position="95"/>
        <end position="118"/>
    </location>
</feature>
<name>A0A929FCW3_LEPEC</name>
<keyword evidence="5" id="KW-1185">Reference proteome</keyword>
<evidence type="ECO:0000313" key="5">
    <source>
        <dbReference type="Proteomes" id="UP000615026"/>
    </source>
</evidence>
<keyword evidence="2" id="KW-1133">Transmembrane helix</keyword>
<feature type="transmembrane region" description="Helical" evidence="2">
    <location>
        <begin position="186"/>
        <end position="206"/>
    </location>
</feature>
<dbReference type="GO" id="GO:0016020">
    <property type="term" value="C:membrane"/>
    <property type="evidence" value="ECO:0007669"/>
    <property type="project" value="InterPro"/>
</dbReference>
<feature type="transmembrane region" description="Helical" evidence="2">
    <location>
        <begin position="218"/>
        <end position="236"/>
    </location>
</feature>
<comment type="similarity">
    <text evidence="1">Belongs to the EamA transporter family.</text>
</comment>
<sequence length="299" mass="31402">MGLLLICLAAVAWGTTGTTSVLIAQQATLSPLIVGLYRIVFALPVFWLWHGYNARQKSLASWLFPPKHRLSLLAMGLCMAGYQVFYFAAVPYIGVAMTALVAVCSSPLIIALLAIAFLGEKLTRSLCIALALGVTGTVLLIAQPEAVHVDGVRFFLGVVLAFGAAFSYAGYAIFAKSLVGRMDAIAIATYSFTVAALILTPTLVLHPPLGVWLKTLPLLLYLGVITGGLAYGIYMLGIRHTSATMAGLAVLLEPLTASLLGIFAFKEPISGSGAVGAVLLIVGILCAQKGNATKHSKSH</sequence>
<dbReference type="AlphaFoldDB" id="A0A929FCW3"/>
<reference evidence="4" key="1">
    <citation type="submission" date="2020-10" db="EMBL/GenBank/DDBJ databases">
        <authorList>
            <person name="Castelo-Branco R."/>
            <person name="Eusebio N."/>
            <person name="Adriana R."/>
            <person name="Vieira A."/>
            <person name="Brugerolle De Fraissinette N."/>
            <person name="Rezende De Castro R."/>
            <person name="Schneider M.P."/>
            <person name="Vasconcelos V."/>
            <person name="Leao P.N."/>
        </authorList>
    </citation>
    <scope>NUCLEOTIDE SEQUENCE</scope>
    <source>
        <strain evidence="4">LEGE 11479</strain>
    </source>
</reference>
<comment type="caution">
    <text evidence="4">The sequence shown here is derived from an EMBL/GenBank/DDBJ whole genome shotgun (WGS) entry which is preliminary data.</text>
</comment>
<feature type="transmembrane region" description="Helical" evidence="2">
    <location>
        <begin position="243"/>
        <end position="263"/>
    </location>
</feature>
<dbReference type="Pfam" id="PF00892">
    <property type="entry name" value="EamA"/>
    <property type="match status" value="2"/>
</dbReference>
<feature type="transmembrane region" description="Helical" evidence="2">
    <location>
        <begin position="269"/>
        <end position="287"/>
    </location>
</feature>
<dbReference type="RefSeq" id="WP_193996286.1">
    <property type="nucleotide sequence ID" value="NZ_JADEXP010000429.1"/>
</dbReference>
<gene>
    <name evidence="4" type="ORF">IQ260_27630</name>
</gene>